<sequence>MTTPLPTALILLAAGRGTRMKSDLPKVLHEVGNAPLFAHALASGRDLAAERTVMVVGHGADLVRKAAHEIDPDITLAVQEDQLGTGHAVLQAREALAGFEGDAIVLYGDTPFIRPETLQAMADARQNGADVVVLGFEAADPGRYGRLVVENKTLTRIVEFKDANDTERAITLCNSGVVAADAQTLFSLIDGVGNDNASGEYYLTDIVEIANRRGLRAVAVTCDEAETLGINSRAELAAAEELFQTRRRAEVLEDGVTLQAPKTVFFSLDTVVGRDAFIEPNVYFGPEVTVESGARLRAFSHFEGCHVSTGAIVGPYARLRPGAELANGAKIGNFVEIKNAQIGEGAKVNHLSYVGDASVGDEANLGAGTVTCNYDGVMKHHTHIGKRAFIGSDTMLVAPVRVGDEAMTASGSIITRDVPDGALAIARADQQIKPGLAVKLFKKLKALKARKREGK</sequence>
<feature type="binding site" evidence="18">
    <location>
        <position position="320"/>
    </location>
    <ligand>
        <name>UDP-N-acetyl-alpha-D-glucosamine</name>
        <dbReference type="ChEBI" id="CHEBI:57705"/>
    </ligand>
</feature>
<dbReference type="Gene3D" id="2.160.10.10">
    <property type="entry name" value="Hexapeptide repeat proteins"/>
    <property type="match status" value="1"/>
</dbReference>
<dbReference type="GO" id="GO:0005737">
    <property type="term" value="C:cytoplasm"/>
    <property type="evidence" value="ECO:0007669"/>
    <property type="project" value="UniProtKB-SubCell"/>
</dbReference>
<protein>
    <recommendedName>
        <fullName evidence="18">Bifunctional protein GlmU</fullName>
    </recommendedName>
    <domain>
        <recommendedName>
            <fullName evidence="18">UDP-N-acetylglucosamine pyrophosphorylase</fullName>
            <ecNumber evidence="18">2.7.7.23</ecNumber>
        </recommendedName>
        <alternativeName>
            <fullName evidence="18">N-acetylglucosamine-1-phosphate uridyltransferase</fullName>
        </alternativeName>
    </domain>
    <domain>
        <recommendedName>
            <fullName evidence="18">Glucosamine-1-phosphate N-acetyltransferase</fullName>
            <ecNumber evidence="18">2.3.1.157</ecNumber>
        </recommendedName>
    </domain>
</protein>
<keyword evidence="10 18" id="KW-0133">Cell shape</keyword>
<feature type="binding site" evidence="18">
    <location>
        <position position="109"/>
    </location>
    <ligand>
        <name>Mg(2+)</name>
        <dbReference type="ChEBI" id="CHEBI:18420"/>
    </ligand>
</feature>
<comment type="catalytic activity">
    <reaction evidence="16 18">
        <text>N-acetyl-alpha-D-glucosamine 1-phosphate + UTP + H(+) = UDP-N-acetyl-alpha-D-glucosamine + diphosphate</text>
        <dbReference type="Rhea" id="RHEA:13509"/>
        <dbReference type="ChEBI" id="CHEBI:15378"/>
        <dbReference type="ChEBI" id="CHEBI:33019"/>
        <dbReference type="ChEBI" id="CHEBI:46398"/>
        <dbReference type="ChEBI" id="CHEBI:57705"/>
        <dbReference type="ChEBI" id="CHEBI:57776"/>
        <dbReference type="EC" id="2.7.7.23"/>
    </reaction>
</comment>
<evidence type="ECO:0000256" key="13">
    <source>
        <dbReference type="ARBA" id="ARBA00023315"/>
    </source>
</evidence>
<dbReference type="Gene3D" id="3.90.550.10">
    <property type="entry name" value="Spore Coat Polysaccharide Biosynthesis Protein SpsA, Chain A"/>
    <property type="match status" value="1"/>
</dbReference>
<dbReference type="CDD" id="cd03353">
    <property type="entry name" value="LbH_GlmU_C"/>
    <property type="match status" value="1"/>
</dbReference>
<dbReference type="InterPro" id="IPR050065">
    <property type="entry name" value="GlmU-like"/>
</dbReference>
<feature type="binding site" evidence="18">
    <location>
        <position position="364"/>
    </location>
    <ligand>
        <name>UDP-N-acetyl-alpha-D-glucosamine</name>
        <dbReference type="ChEBI" id="CHEBI:57705"/>
    </ligand>
</feature>
<feature type="binding site" evidence="18">
    <location>
        <begin position="107"/>
        <end position="109"/>
    </location>
    <ligand>
        <name>UDP-N-acetyl-alpha-D-glucosamine</name>
        <dbReference type="ChEBI" id="CHEBI:57705"/>
    </ligand>
</feature>
<evidence type="ECO:0000256" key="16">
    <source>
        <dbReference type="ARBA" id="ARBA00048493"/>
    </source>
</evidence>
<dbReference type="GO" id="GO:0009245">
    <property type="term" value="P:lipid A biosynthetic process"/>
    <property type="evidence" value="ECO:0007669"/>
    <property type="project" value="UniProtKB-UniRule"/>
</dbReference>
<evidence type="ECO:0000256" key="5">
    <source>
        <dbReference type="ARBA" id="ARBA00022679"/>
    </source>
</evidence>
<accession>A0A0P7J383</accession>
<feature type="binding site" evidence="18">
    <location>
        <begin position="84"/>
        <end position="85"/>
    </location>
    <ligand>
        <name>UDP-N-acetyl-alpha-D-glucosamine</name>
        <dbReference type="ChEBI" id="CHEBI:57705"/>
    </ligand>
</feature>
<dbReference type="GO" id="GO:0003977">
    <property type="term" value="F:UDP-N-acetylglucosamine diphosphorylase activity"/>
    <property type="evidence" value="ECO:0007669"/>
    <property type="project" value="UniProtKB-UniRule"/>
</dbReference>
<feature type="binding site" evidence="18">
    <location>
        <position position="231"/>
    </location>
    <ligand>
        <name>Mg(2+)</name>
        <dbReference type="ChEBI" id="CHEBI:18420"/>
    </ligand>
</feature>
<evidence type="ECO:0000259" key="19">
    <source>
        <dbReference type="Pfam" id="PF12804"/>
    </source>
</evidence>
<evidence type="ECO:0000256" key="14">
    <source>
        <dbReference type="ARBA" id="ARBA00023316"/>
    </source>
</evidence>
<keyword evidence="9 18" id="KW-0460">Magnesium</keyword>
<comment type="similarity">
    <text evidence="2 18">In the C-terminal section; belongs to the transferase hexapeptide repeat family.</text>
</comment>
<evidence type="ECO:0000256" key="18">
    <source>
        <dbReference type="HAMAP-Rule" id="MF_01631"/>
    </source>
</evidence>
<feature type="binding site" evidence="18">
    <location>
        <position position="338"/>
    </location>
    <ligand>
        <name>UDP-N-acetyl-alpha-D-glucosamine</name>
        <dbReference type="ChEBI" id="CHEBI:57705"/>
    </ligand>
</feature>
<evidence type="ECO:0000256" key="6">
    <source>
        <dbReference type="ARBA" id="ARBA00022695"/>
    </source>
</evidence>
<keyword evidence="13 18" id="KW-0012">Acyltransferase</keyword>
<feature type="binding site" evidence="18">
    <location>
        <begin position="373"/>
        <end position="374"/>
    </location>
    <ligand>
        <name>acetyl-CoA</name>
        <dbReference type="ChEBI" id="CHEBI:57288"/>
    </ligand>
</feature>
<comment type="subcellular location">
    <subcellularLocation>
        <location evidence="1 18">Cytoplasm</location>
    </subcellularLocation>
</comment>
<dbReference type="EC" id="2.7.7.23" evidence="18"/>
<dbReference type="SUPFAM" id="SSF51161">
    <property type="entry name" value="Trimeric LpxA-like enzymes"/>
    <property type="match status" value="1"/>
</dbReference>
<feature type="binding site" evidence="18">
    <location>
        <position position="145"/>
    </location>
    <ligand>
        <name>UDP-N-acetyl-alpha-D-glucosamine</name>
        <dbReference type="ChEBI" id="CHEBI:57705"/>
    </ligand>
</feature>
<comment type="function">
    <text evidence="17 18">Catalyzes the last two sequential reactions in the de novo biosynthetic pathway for UDP-N-acetylglucosamine (UDP-GlcNAc). The C-terminal domain catalyzes the transfer of acetyl group from acetyl coenzyme A to glucosamine-1-phosphate (GlcN-1-P) to produce N-acetylglucosamine-1-phosphate (GlcNAc-1-P), which is converted into UDP-GlcNAc by the transfer of uridine 5-monophosphate (from uridine 5-triphosphate), a reaction catalyzed by the N-terminal domain.</text>
</comment>
<feature type="region of interest" description="N-acetyltransferase" evidence="18">
    <location>
        <begin position="255"/>
        <end position="455"/>
    </location>
</feature>
<feature type="binding site" evidence="18">
    <location>
        <position position="174"/>
    </location>
    <ligand>
        <name>UDP-N-acetyl-alpha-D-glucosamine</name>
        <dbReference type="ChEBI" id="CHEBI:57705"/>
    </ligand>
</feature>
<feature type="binding site" evidence="18">
    <location>
        <position position="79"/>
    </location>
    <ligand>
        <name>UDP-N-acetyl-alpha-D-glucosamine</name>
        <dbReference type="ChEBI" id="CHEBI:57705"/>
    </ligand>
</feature>
<dbReference type="GO" id="GO:0000902">
    <property type="term" value="P:cell morphogenesis"/>
    <property type="evidence" value="ECO:0007669"/>
    <property type="project" value="UniProtKB-UniRule"/>
</dbReference>
<dbReference type="SUPFAM" id="SSF53448">
    <property type="entry name" value="Nucleotide-diphospho-sugar transferases"/>
    <property type="match status" value="1"/>
</dbReference>
<keyword evidence="5 18" id="KW-0808">Transferase</keyword>
<feature type="binding site" evidence="18">
    <location>
        <position position="26"/>
    </location>
    <ligand>
        <name>UDP-N-acetyl-alpha-D-glucosamine</name>
        <dbReference type="ChEBI" id="CHEBI:57705"/>
    </ligand>
</feature>
<evidence type="ECO:0000256" key="12">
    <source>
        <dbReference type="ARBA" id="ARBA00023268"/>
    </source>
</evidence>
<dbReference type="CDD" id="cd02540">
    <property type="entry name" value="GT2_GlmU_N_bac"/>
    <property type="match status" value="1"/>
</dbReference>
<feature type="region of interest" description="Pyrophosphorylase" evidence="18">
    <location>
        <begin position="1"/>
        <end position="233"/>
    </location>
</feature>
<feature type="binding site" evidence="18">
    <location>
        <position position="159"/>
    </location>
    <ligand>
        <name>UDP-N-acetyl-alpha-D-glucosamine</name>
        <dbReference type="ChEBI" id="CHEBI:57705"/>
    </ligand>
</feature>
<reference evidence="20 21" key="1">
    <citation type="submission" date="2015-09" db="EMBL/GenBank/DDBJ databases">
        <title>Draft genome sequence of Aliiroseovarius crassostreae CV919-312TSm, the causative agent of Roseovarius Oyster Disease (formerly Juvenile Oyster Disease).</title>
        <authorList>
            <person name="Kessner L."/>
            <person name="Spinard E."/>
            <person name="Nelson D."/>
        </authorList>
    </citation>
    <scope>NUCLEOTIDE SEQUENCE [LARGE SCALE GENOMIC DNA]</scope>
    <source>
        <strain evidence="20 21">CV919-312</strain>
    </source>
</reference>
<feature type="active site" description="Proton acceptor" evidence="18">
    <location>
        <position position="350"/>
    </location>
</feature>
<comment type="catalytic activity">
    <reaction evidence="15 18">
        <text>alpha-D-glucosamine 1-phosphate + acetyl-CoA = N-acetyl-alpha-D-glucosamine 1-phosphate + CoA + H(+)</text>
        <dbReference type="Rhea" id="RHEA:13725"/>
        <dbReference type="ChEBI" id="CHEBI:15378"/>
        <dbReference type="ChEBI" id="CHEBI:57287"/>
        <dbReference type="ChEBI" id="CHEBI:57288"/>
        <dbReference type="ChEBI" id="CHEBI:57776"/>
        <dbReference type="ChEBI" id="CHEBI:58516"/>
        <dbReference type="EC" id="2.3.1.157"/>
    </reaction>
</comment>
<evidence type="ECO:0000256" key="11">
    <source>
        <dbReference type="ARBA" id="ARBA00022984"/>
    </source>
</evidence>
<feature type="binding site" evidence="18">
    <location>
        <position position="353"/>
    </location>
    <ligand>
        <name>UDP-N-acetyl-alpha-D-glucosamine</name>
        <dbReference type="ChEBI" id="CHEBI:57705"/>
    </ligand>
</feature>
<dbReference type="GO" id="GO:0000287">
    <property type="term" value="F:magnesium ion binding"/>
    <property type="evidence" value="ECO:0007669"/>
    <property type="project" value="UniProtKB-UniRule"/>
</dbReference>
<comment type="pathway">
    <text evidence="18">Bacterial outer membrane biogenesis; LPS lipid A biosynthesis.</text>
</comment>
<evidence type="ECO:0000313" key="21">
    <source>
        <dbReference type="Proteomes" id="UP000050471"/>
    </source>
</evidence>
<feature type="binding site" evidence="18">
    <location>
        <position position="410"/>
    </location>
    <ligand>
        <name>acetyl-CoA</name>
        <dbReference type="ChEBI" id="CHEBI:57288"/>
    </ligand>
</feature>
<organism evidence="20 21">
    <name type="scientific">Aliiroseovarius crassostreae</name>
    <dbReference type="NCBI Taxonomy" id="154981"/>
    <lineage>
        <taxon>Bacteria</taxon>
        <taxon>Pseudomonadati</taxon>
        <taxon>Pseudomonadota</taxon>
        <taxon>Alphaproteobacteria</taxon>
        <taxon>Rhodobacterales</taxon>
        <taxon>Paracoccaceae</taxon>
        <taxon>Aliiroseovarius</taxon>
    </lineage>
</organism>
<dbReference type="InterPro" id="IPR038009">
    <property type="entry name" value="GlmU_C_LbH"/>
</dbReference>
<dbReference type="AlphaFoldDB" id="A0A0P7J383"/>
<evidence type="ECO:0000313" key="20">
    <source>
        <dbReference type="EMBL" id="KPN62141.1"/>
    </source>
</evidence>
<dbReference type="InterPro" id="IPR025877">
    <property type="entry name" value="MobA-like_NTP_Trfase"/>
</dbReference>
<comment type="pathway">
    <text evidence="18">Nucleotide-sugar biosynthesis; UDP-N-acetyl-alpha-D-glucosamine biosynthesis; UDP-N-acetyl-alpha-D-glucosamine from N-acetyl-alpha-D-glucosamine 1-phosphate: step 1/1.</text>
</comment>
<gene>
    <name evidence="18 20" type="primary">glmU</name>
    <name evidence="20" type="ORF">AKJ29_07675</name>
</gene>
<keyword evidence="11 18" id="KW-0573">Peptidoglycan synthesis</keyword>
<dbReference type="GO" id="GO:0016020">
    <property type="term" value="C:membrane"/>
    <property type="evidence" value="ECO:0007669"/>
    <property type="project" value="GOC"/>
</dbReference>
<dbReference type="InterPro" id="IPR011004">
    <property type="entry name" value="Trimer_LpxA-like_sf"/>
</dbReference>
<evidence type="ECO:0000256" key="9">
    <source>
        <dbReference type="ARBA" id="ARBA00022842"/>
    </source>
</evidence>
<dbReference type="EC" id="2.3.1.157" evidence="18"/>
<keyword evidence="4 18" id="KW-0963">Cytoplasm</keyword>
<dbReference type="GO" id="GO:0006048">
    <property type="term" value="P:UDP-N-acetylglucosamine biosynthetic process"/>
    <property type="evidence" value="ECO:0007669"/>
    <property type="project" value="UniProtKB-UniPathway"/>
</dbReference>
<evidence type="ECO:0000256" key="7">
    <source>
        <dbReference type="ARBA" id="ARBA00022723"/>
    </source>
</evidence>
<dbReference type="STRING" id="154981.AKJ29_07675"/>
<feature type="binding site" evidence="18">
    <location>
        <position position="367"/>
    </location>
    <ligand>
        <name>acetyl-CoA</name>
        <dbReference type="ChEBI" id="CHEBI:57288"/>
    </ligand>
</feature>
<comment type="cofactor">
    <cofactor evidence="18">
        <name>Mg(2+)</name>
        <dbReference type="ChEBI" id="CHEBI:18420"/>
    </cofactor>
    <text evidence="18">Binds 1 Mg(2+) ion per subunit.</text>
</comment>
<dbReference type="NCBIfam" id="NF010933">
    <property type="entry name" value="PRK14353.1"/>
    <property type="match status" value="1"/>
</dbReference>
<dbReference type="NCBIfam" id="TIGR01173">
    <property type="entry name" value="glmU"/>
    <property type="match status" value="1"/>
</dbReference>
<name>A0A0P7J383_9RHOB</name>
<comment type="similarity">
    <text evidence="3 18">In the N-terminal section; belongs to the N-acetylglucosamine-1-phosphate uridyltransferase family.</text>
</comment>
<dbReference type="PANTHER" id="PTHR43584">
    <property type="entry name" value="NUCLEOTIDYL TRANSFERASE"/>
    <property type="match status" value="1"/>
</dbReference>
<dbReference type="InterPro" id="IPR001451">
    <property type="entry name" value="Hexapep"/>
</dbReference>
<feature type="binding site" evidence="18">
    <location>
        <position position="392"/>
    </location>
    <ligand>
        <name>acetyl-CoA</name>
        <dbReference type="ChEBI" id="CHEBI:57288"/>
    </ligand>
</feature>
<dbReference type="HAMAP" id="MF_01631">
    <property type="entry name" value="GlmU"/>
    <property type="match status" value="1"/>
</dbReference>
<keyword evidence="21" id="KW-1185">Reference proteome</keyword>
<dbReference type="PANTHER" id="PTHR43584:SF3">
    <property type="entry name" value="BIFUNCTIONAL PROTEIN GLMU"/>
    <property type="match status" value="1"/>
</dbReference>
<comment type="caution">
    <text evidence="20">The sequence shown here is derived from an EMBL/GenBank/DDBJ whole genome shotgun (WGS) entry which is preliminary data.</text>
</comment>
<dbReference type="UniPathway" id="UPA00973"/>
<evidence type="ECO:0000256" key="8">
    <source>
        <dbReference type="ARBA" id="ARBA00022737"/>
    </source>
</evidence>
<proteinExistence type="inferred from homology"/>
<evidence type="ECO:0000256" key="10">
    <source>
        <dbReference type="ARBA" id="ARBA00022960"/>
    </source>
</evidence>
<feature type="binding site" evidence="18">
    <location>
        <begin position="12"/>
        <end position="15"/>
    </location>
    <ligand>
        <name>UDP-N-acetyl-alpha-D-glucosamine</name>
        <dbReference type="ChEBI" id="CHEBI:57705"/>
    </ligand>
</feature>
<evidence type="ECO:0000256" key="3">
    <source>
        <dbReference type="ARBA" id="ARBA00007947"/>
    </source>
</evidence>
<feature type="binding site" evidence="18">
    <location>
        <position position="231"/>
    </location>
    <ligand>
        <name>UDP-N-acetyl-alpha-D-glucosamine</name>
        <dbReference type="ChEBI" id="CHEBI:57705"/>
    </ligand>
</feature>
<evidence type="ECO:0000256" key="15">
    <source>
        <dbReference type="ARBA" id="ARBA00048247"/>
    </source>
</evidence>
<dbReference type="GO" id="GO:0008360">
    <property type="term" value="P:regulation of cell shape"/>
    <property type="evidence" value="ECO:0007669"/>
    <property type="project" value="UniProtKB-KW"/>
</dbReference>
<dbReference type="InterPro" id="IPR029044">
    <property type="entry name" value="Nucleotide-diphossugar_trans"/>
</dbReference>
<evidence type="ECO:0000256" key="1">
    <source>
        <dbReference type="ARBA" id="ARBA00004496"/>
    </source>
</evidence>
<keyword evidence="12 18" id="KW-0511">Multifunctional enzyme</keyword>
<feature type="domain" description="MobA-like NTP transferase" evidence="19">
    <location>
        <begin position="10"/>
        <end position="137"/>
    </location>
</feature>
<keyword evidence="8 18" id="KW-0677">Repeat</keyword>
<feature type="region of interest" description="Linker" evidence="18">
    <location>
        <begin position="234"/>
        <end position="254"/>
    </location>
</feature>
<keyword evidence="6 18" id="KW-0548">Nucleotidyltransferase</keyword>
<dbReference type="GO" id="GO:0071555">
    <property type="term" value="P:cell wall organization"/>
    <property type="evidence" value="ECO:0007669"/>
    <property type="project" value="UniProtKB-KW"/>
</dbReference>
<dbReference type="Pfam" id="PF14602">
    <property type="entry name" value="Hexapep_2"/>
    <property type="match status" value="1"/>
</dbReference>
<evidence type="ECO:0000256" key="2">
    <source>
        <dbReference type="ARBA" id="ARBA00007707"/>
    </source>
</evidence>
<feature type="binding site" evidence="18">
    <location>
        <position position="427"/>
    </location>
    <ligand>
        <name>acetyl-CoA</name>
        <dbReference type="ChEBI" id="CHEBI:57288"/>
    </ligand>
</feature>
<comment type="subunit">
    <text evidence="18">Homotrimer.</text>
</comment>
<dbReference type="GO" id="GO:0019134">
    <property type="term" value="F:glucosamine-1-phosphate N-acetyltransferase activity"/>
    <property type="evidence" value="ECO:0007669"/>
    <property type="project" value="UniProtKB-UniRule"/>
</dbReference>
<evidence type="ECO:0000256" key="17">
    <source>
        <dbReference type="ARBA" id="ARBA00049628"/>
    </source>
</evidence>
<dbReference type="InterPro" id="IPR005882">
    <property type="entry name" value="Bifunctional_GlmU"/>
</dbReference>
<comment type="pathway">
    <text evidence="18">Nucleotide-sugar biosynthesis; UDP-N-acetyl-alpha-D-glucosamine biosynthesis; N-acetyl-alpha-D-glucosamine 1-phosphate from alpha-D-glucosamine 6-phosphate (route II): step 2/2.</text>
</comment>
<dbReference type="UniPathway" id="UPA00113">
    <property type="reaction ID" value="UER00532"/>
</dbReference>
<keyword evidence="7 18" id="KW-0479">Metal-binding</keyword>
<keyword evidence="14 18" id="KW-0961">Cell wall biogenesis/degradation</keyword>
<dbReference type="Proteomes" id="UP000050471">
    <property type="component" value="Unassembled WGS sequence"/>
</dbReference>
<dbReference type="Pfam" id="PF12804">
    <property type="entry name" value="NTP_transf_3"/>
    <property type="match status" value="1"/>
</dbReference>
<dbReference type="GO" id="GO:0009252">
    <property type="term" value="P:peptidoglycan biosynthetic process"/>
    <property type="evidence" value="ECO:0007669"/>
    <property type="project" value="UniProtKB-UniRule"/>
</dbReference>
<evidence type="ECO:0000256" key="4">
    <source>
        <dbReference type="ARBA" id="ARBA00022490"/>
    </source>
</evidence>
<dbReference type="EMBL" id="LKBA01000019">
    <property type="protein sequence ID" value="KPN62141.1"/>
    <property type="molecule type" value="Genomic_DNA"/>
</dbReference>